<dbReference type="InterPro" id="IPR029510">
    <property type="entry name" value="Ald_DH_CS_GLU"/>
</dbReference>
<feature type="active site" evidence="2">
    <location>
        <position position="267"/>
    </location>
</feature>
<evidence type="ECO:0000313" key="5">
    <source>
        <dbReference type="EMBL" id="GAA4390027.1"/>
    </source>
</evidence>
<evidence type="ECO:0000313" key="6">
    <source>
        <dbReference type="Proteomes" id="UP001500635"/>
    </source>
</evidence>
<comment type="caution">
    <text evidence="5">The sequence shown here is derived from an EMBL/GenBank/DDBJ whole genome shotgun (WGS) entry which is preliminary data.</text>
</comment>
<organism evidence="5 6">
    <name type="scientific">Tsukamurella soli</name>
    <dbReference type="NCBI Taxonomy" id="644556"/>
    <lineage>
        <taxon>Bacteria</taxon>
        <taxon>Bacillati</taxon>
        <taxon>Actinomycetota</taxon>
        <taxon>Actinomycetes</taxon>
        <taxon>Mycobacteriales</taxon>
        <taxon>Tsukamurellaceae</taxon>
        <taxon>Tsukamurella</taxon>
    </lineage>
</organism>
<dbReference type="PROSITE" id="PS00687">
    <property type="entry name" value="ALDEHYDE_DEHYDR_GLU"/>
    <property type="match status" value="1"/>
</dbReference>
<dbReference type="SUPFAM" id="SSF53720">
    <property type="entry name" value="ALDH-like"/>
    <property type="match status" value="1"/>
</dbReference>
<dbReference type="InterPro" id="IPR016163">
    <property type="entry name" value="Ald_DH_C"/>
</dbReference>
<keyword evidence="1 3" id="KW-0560">Oxidoreductase</keyword>
<dbReference type="Gene3D" id="3.40.605.10">
    <property type="entry name" value="Aldehyde Dehydrogenase, Chain A, domain 1"/>
    <property type="match status" value="1"/>
</dbReference>
<dbReference type="InterPro" id="IPR016160">
    <property type="entry name" value="Ald_DH_CS_CYS"/>
</dbReference>
<protein>
    <submittedName>
        <fullName evidence="5">Aldehyde dehydrogenase family protein</fullName>
    </submittedName>
</protein>
<dbReference type="RefSeq" id="WP_344993867.1">
    <property type="nucleotide sequence ID" value="NZ_BAABFR010000021.1"/>
</dbReference>
<keyword evidence="6" id="KW-1185">Reference proteome</keyword>
<evidence type="ECO:0000256" key="3">
    <source>
        <dbReference type="RuleBase" id="RU003345"/>
    </source>
</evidence>
<dbReference type="Proteomes" id="UP001500635">
    <property type="component" value="Unassembled WGS sequence"/>
</dbReference>
<gene>
    <name evidence="5" type="ORF">GCM10023147_17480</name>
</gene>
<evidence type="ECO:0000256" key="1">
    <source>
        <dbReference type="ARBA" id="ARBA00023002"/>
    </source>
</evidence>
<accession>A0ABP8JFY8</accession>
<evidence type="ECO:0000259" key="4">
    <source>
        <dbReference type="Pfam" id="PF00171"/>
    </source>
</evidence>
<comment type="similarity">
    <text evidence="3">Belongs to the aldehyde dehydrogenase family.</text>
</comment>
<dbReference type="InterPro" id="IPR015590">
    <property type="entry name" value="Aldehyde_DH_dom"/>
</dbReference>
<dbReference type="InterPro" id="IPR016162">
    <property type="entry name" value="Ald_DH_N"/>
</dbReference>
<proteinExistence type="inferred from homology"/>
<dbReference type="PROSITE" id="PS00070">
    <property type="entry name" value="ALDEHYDE_DEHYDR_CYS"/>
    <property type="match status" value="1"/>
</dbReference>
<name>A0ABP8JFY8_9ACTN</name>
<dbReference type="PANTHER" id="PTHR11699">
    <property type="entry name" value="ALDEHYDE DEHYDROGENASE-RELATED"/>
    <property type="match status" value="1"/>
</dbReference>
<dbReference type="Pfam" id="PF00171">
    <property type="entry name" value="Aldedh"/>
    <property type="match status" value="1"/>
</dbReference>
<evidence type="ECO:0000256" key="2">
    <source>
        <dbReference type="PROSITE-ProRule" id="PRU10007"/>
    </source>
</evidence>
<sequence>MTSRYAAWNFPSSLPDAPAPVLIDGDWSAASTGESFPTYDPGTGEVIAEVSLAGAVDADRAVAAARRAHDEQRWMRLPSAQRGAILWRVADAMKQQADDLAVWESRNMGIPVPQARTMVLEAANQFQYYAGWADKIHGHTIDLGPAERRIQGYTLREPVGVVAMIVPWNAPVISASKKLAPALAAGCSCVLKPADETPLTALWLGQILRDAGVPPGVVNIITGPGETVGAALAEHPDVDLVAFTGSTDVGRSIIRAATGNLKKLQLELGGKSPVIVLPDADLSSAIPGVAGAVFWNTGQVCAAGTRLFVHESVHDEVVAGVAAEGRRLRVGYGADPGVDLGPLISRKQLERVTAYVDGGRADGAQIVSGGSRIGDNGYFFEPTVITGVDQTMPVMREEIFGPVLGVMPFSDVDEAIALANDTSYGLASSVWTADGAVGHSIARRLRAGRVGINVHRAGGAYMPAGGYRQSGWGRENGEEGLASYLEVKSVVSTLA</sequence>
<feature type="domain" description="Aldehyde dehydrogenase" evidence="4">
    <location>
        <begin position="27"/>
        <end position="490"/>
    </location>
</feature>
<dbReference type="Gene3D" id="3.40.309.10">
    <property type="entry name" value="Aldehyde Dehydrogenase, Chain A, domain 2"/>
    <property type="match status" value="1"/>
</dbReference>
<dbReference type="EMBL" id="BAABFR010000021">
    <property type="protein sequence ID" value="GAA4390027.1"/>
    <property type="molecule type" value="Genomic_DNA"/>
</dbReference>
<reference evidence="6" key="1">
    <citation type="journal article" date="2019" name="Int. J. Syst. Evol. Microbiol.">
        <title>The Global Catalogue of Microorganisms (GCM) 10K type strain sequencing project: providing services to taxonomists for standard genome sequencing and annotation.</title>
        <authorList>
            <consortium name="The Broad Institute Genomics Platform"/>
            <consortium name="The Broad Institute Genome Sequencing Center for Infectious Disease"/>
            <person name="Wu L."/>
            <person name="Ma J."/>
        </authorList>
    </citation>
    <scope>NUCLEOTIDE SEQUENCE [LARGE SCALE GENOMIC DNA]</scope>
    <source>
        <strain evidence="6">JCM 17688</strain>
    </source>
</reference>
<dbReference type="InterPro" id="IPR016161">
    <property type="entry name" value="Ald_DH/histidinol_DH"/>
</dbReference>